<dbReference type="InterPro" id="IPR032106">
    <property type="entry name" value="2-oxogl_dehyd_N"/>
</dbReference>
<dbReference type="EMBL" id="LAVA02000090">
    <property type="protein sequence ID" value="OIJ63864.1"/>
    <property type="molecule type" value="Genomic_DNA"/>
</dbReference>
<evidence type="ECO:0000256" key="4">
    <source>
        <dbReference type="ARBA" id="ARBA00023052"/>
    </source>
</evidence>
<dbReference type="AlphaFoldDB" id="A0A1J4NNI5"/>
<gene>
    <name evidence="6" type="ORF">WN71_031115</name>
</gene>
<reference evidence="6" key="1">
    <citation type="submission" date="2016-10" db="EMBL/GenBank/DDBJ databases">
        <title>Genome sequence of Streptomyces mangrovisoli MUSC 149.</title>
        <authorList>
            <person name="Lee L.-H."/>
            <person name="Ser H.-L."/>
        </authorList>
    </citation>
    <scope>NUCLEOTIDE SEQUENCE [LARGE SCALE GENOMIC DNA]</scope>
    <source>
        <strain evidence="6">MUSC 149</strain>
    </source>
</reference>
<dbReference type="SUPFAM" id="SSF52518">
    <property type="entry name" value="Thiamin diphosphate-binding fold (THDP-binding)"/>
    <property type="match status" value="1"/>
</dbReference>
<dbReference type="GO" id="GO:0006099">
    <property type="term" value="P:tricarboxylic acid cycle"/>
    <property type="evidence" value="ECO:0007669"/>
    <property type="project" value="TreeGrafter"/>
</dbReference>
<dbReference type="EC" id="1.2.4.2" evidence="2"/>
<dbReference type="GO" id="GO:0004591">
    <property type="term" value="F:oxoglutarate dehydrogenase (succinyl-transferring) activity"/>
    <property type="evidence" value="ECO:0007669"/>
    <property type="project" value="UniProtKB-EC"/>
</dbReference>
<dbReference type="STRING" id="1428628.WN71_031115"/>
<organism evidence="6 7">
    <name type="scientific">Streptomyces mangrovisoli</name>
    <dbReference type="NCBI Taxonomy" id="1428628"/>
    <lineage>
        <taxon>Bacteria</taxon>
        <taxon>Bacillati</taxon>
        <taxon>Actinomycetota</taxon>
        <taxon>Actinomycetes</taxon>
        <taxon>Kitasatosporales</taxon>
        <taxon>Streptomycetaceae</taxon>
        <taxon>Streptomyces</taxon>
    </lineage>
</organism>
<dbReference type="InterPro" id="IPR029061">
    <property type="entry name" value="THDP-binding"/>
</dbReference>
<dbReference type="GO" id="GO:0000287">
    <property type="term" value="F:magnesium ion binding"/>
    <property type="evidence" value="ECO:0007669"/>
    <property type="project" value="UniProtKB-ARBA"/>
</dbReference>
<comment type="caution">
    <text evidence="6">The sequence shown here is derived from an EMBL/GenBank/DDBJ whole genome shotgun (WGS) entry which is preliminary data.</text>
</comment>
<dbReference type="PANTHER" id="PTHR23152:SF4">
    <property type="entry name" value="2-OXOADIPATE DEHYDROGENASE COMPLEX COMPONENT E1"/>
    <property type="match status" value="1"/>
</dbReference>
<accession>A0A1J4NNI5</accession>
<dbReference type="Proteomes" id="UP000034196">
    <property type="component" value="Unassembled WGS sequence"/>
</dbReference>
<dbReference type="GO" id="GO:0045252">
    <property type="term" value="C:oxoglutarate dehydrogenase complex"/>
    <property type="evidence" value="ECO:0007669"/>
    <property type="project" value="TreeGrafter"/>
</dbReference>
<comment type="cofactor">
    <cofactor evidence="1">
        <name>thiamine diphosphate</name>
        <dbReference type="ChEBI" id="CHEBI:58937"/>
    </cofactor>
</comment>
<dbReference type="InterPro" id="IPR011603">
    <property type="entry name" value="2oxoglutarate_DH_E1"/>
</dbReference>
<dbReference type="GO" id="GO:0005829">
    <property type="term" value="C:cytosol"/>
    <property type="evidence" value="ECO:0007669"/>
    <property type="project" value="TreeGrafter"/>
</dbReference>
<protein>
    <recommendedName>
        <fullName evidence="2">oxoglutarate dehydrogenase (succinyl-transferring)</fullName>
        <ecNumber evidence="2">1.2.4.2</ecNumber>
    </recommendedName>
</protein>
<evidence type="ECO:0000256" key="1">
    <source>
        <dbReference type="ARBA" id="ARBA00001964"/>
    </source>
</evidence>
<sequence length="288" mass="31802">MTSQSGTARVVSPRTECGINEAEFGINEWVVDEQRQRWLRDPGSVDRTWREFFASPRVPAARSGPSAPAVAPRVDDGAQLKAVRVAALIHAFRVRGHLMAATDPLTPEPPAHAELDVAAFGLDEADRAEKVVVDGFAGRSLMTVGEVFDALREFYCRTAGFEYMHLQDSREREWIQRRVERPWRRPDPAGQLRILDRLGAAEAFETFLQTKYVGQKRYSLEGGESAVVLLDALLLRAMDSGLGEAVIGMAHRGRLNVLANVVGKSCAQIFGEFEDAEDPRPEQGSGDV</sequence>
<evidence type="ECO:0000313" key="6">
    <source>
        <dbReference type="EMBL" id="OIJ63864.1"/>
    </source>
</evidence>
<dbReference type="Gene3D" id="1.10.287.1150">
    <property type="entry name" value="TPP helical domain"/>
    <property type="match status" value="1"/>
</dbReference>
<dbReference type="PANTHER" id="PTHR23152">
    <property type="entry name" value="2-OXOGLUTARATE DEHYDROGENASE"/>
    <property type="match status" value="1"/>
</dbReference>
<dbReference type="GO" id="GO:0030976">
    <property type="term" value="F:thiamine pyrophosphate binding"/>
    <property type="evidence" value="ECO:0007669"/>
    <property type="project" value="InterPro"/>
</dbReference>
<feature type="domain" description="2-oxoglutarate dehydrogenase E1 component N-terminal" evidence="5">
    <location>
        <begin position="25"/>
        <end position="55"/>
    </location>
</feature>
<keyword evidence="4" id="KW-0786">Thiamine pyrophosphate</keyword>
<proteinExistence type="predicted"/>
<dbReference type="Gene3D" id="3.40.50.970">
    <property type="match status" value="1"/>
</dbReference>
<dbReference type="Pfam" id="PF16078">
    <property type="entry name" value="2-oxogl_dehyd_N"/>
    <property type="match status" value="1"/>
</dbReference>
<keyword evidence="3" id="KW-0560">Oxidoreductase</keyword>
<evidence type="ECO:0000256" key="2">
    <source>
        <dbReference type="ARBA" id="ARBA00012280"/>
    </source>
</evidence>
<keyword evidence="7" id="KW-1185">Reference proteome</keyword>
<evidence type="ECO:0000313" key="7">
    <source>
        <dbReference type="Proteomes" id="UP000034196"/>
    </source>
</evidence>
<evidence type="ECO:0000256" key="3">
    <source>
        <dbReference type="ARBA" id="ARBA00023002"/>
    </source>
</evidence>
<name>A0A1J4NNI5_9ACTN</name>
<evidence type="ECO:0000259" key="5">
    <source>
        <dbReference type="Pfam" id="PF16078"/>
    </source>
</evidence>